<accession>A0A2U8FMG6</accession>
<dbReference type="AlphaFoldDB" id="A0A2U8FMG6"/>
<reference evidence="2 3" key="1">
    <citation type="submission" date="2018-05" db="EMBL/GenBank/DDBJ databases">
        <title>complete genome sequence of Aquabacterium olei NBRC 110486.</title>
        <authorList>
            <person name="Tang B."/>
            <person name="Chang J."/>
            <person name="Zhang L."/>
            <person name="Yang H."/>
        </authorList>
    </citation>
    <scope>NUCLEOTIDE SEQUENCE [LARGE SCALE GENOMIC DNA]</scope>
    <source>
        <strain evidence="2 3">NBRC 110486</strain>
    </source>
</reference>
<name>A0A2U8FMG6_9BURK</name>
<dbReference type="KEGG" id="aon:DEH84_00875"/>
<keyword evidence="1" id="KW-0472">Membrane</keyword>
<keyword evidence="3" id="KW-1185">Reference proteome</keyword>
<dbReference type="Proteomes" id="UP000244892">
    <property type="component" value="Chromosome"/>
</dbReference>
<proteinExistence type="predicted"/>
<organism evidence="2 3">
    <name type="scientific">Aquabacterium olei</name>
    <dbReference type="NCBI Taxonomy" id="1296669"/>
    <lineage>
        <taxon>Bacteria</taxon>
        <taxon>Pseudomonadati</taxon>
        <taxon>Pseudomonadota</taxon>
        <taxon>Betaproteobacteria</taxon>
        <taxon>Burkholderiales</taxon>
        <taxon>Aquabacterium</taxon>
    </lineage>
</organism>
<keyword evidence="1" id="KW-1133">Transmembrane helix</keyword>
<dbReference type="EMBL" id="CP029210">
    <property type="protein sequence ID" value="AWI52160.1"/>
    <property type="molecule type" value="Genomic_DNA"/>
</dbReference>
<evidence type="ECO:0000256" key="1">
    <source>
        <dbReference type="SAM" id="Phobius"/>
    </source>
</evidence>
<protein>
    <submittedName>
        <fullName evidence="2">Uncharacterized protein</fullName>
    </submittedName>
</protein>
<keyword evidence="1" id="KW-0812">Transmembrane</keyword>
<gene>
    <name evidence="2" type="ORF">DEH84_00875</name>
</gene>
<sequence length="59" mass="6020">MAGFVAGLPFGLGLVHDLVLSQGLPTWLAEGSAVAAVAATTWLGLRLGTSTAAWARRRG</sequence>
<evidence type="ECO:0000313" key="2">
    <source>
        <dbReference type="EMBL" id="AWI52160.1"/>
    </source>
</evidence>
<feature type="transmembrane region" description="Helical" evidence="1">
    <location>
        <begin position="33"/>
        <end position="55"/>
    </location>
</feature>
<evidence type="ECO:0000313" key="3">
    <source>
        <dbReference type="Proteomes" id="UP000244892"/>
    </source>
</evidence>